<comment type="similarity">
    <text evidence="2">Belongs to the CpsC/CapA family.</text>
</comment>
<evidence type="ECO:0000313" key="9">
    <source>
        <dbReference type="EMBL" id="OTA82192.1"/>
    </source>
</evidence>
<evidence type="ECO:0000256" key="8">
    <source>
        <dbReference type="ARBA" id="ARBA00045736"/>
    </source>
</evidence>
<comment type="caution">
    <text evidence="9">The sequence shown here is derived from an EMBL/GenBank/DDBJ whole genome shotgun (WGS) entry which is preliminary data.</text>
</comment>
<comment type="subcellular location">
    <subcellularLocation>
        <location evidence="1">Cell membrane</location>
        <topology evidence="1">Multi-pass membrane protein</topology>
    </subcellularLocation>
</comment>
<evidence type="ECO:0000256" key="5">
    <source>
        <dbReference type="ARBA" id="ARBA00022692"/>
    </source>
</evidence>
<keyword evidence="7" id="KW-0472">Membrane</keyword>
<evidence type="ECO:0000313" key="10">
    <source>
        <dbReference type="Proteomes" id="UP000194286"/>
    </source>
</evidence>
<evidence type="ECO:0000256" key="1">
    <source>
        <dbReference type="ARBA" id="ARBA00004651"/>
    </source>
</evidence>
<organism evidence="9 10">
    <name type="scientific">Limosilactobacillus reuteri</name>
    <name type="common">Lactobacillus reuteri</name>
    <dbReference type="NCBI Taxonomy" id="1598"/>
    <lineage>
        <taxon>Bacteria</taxon>
        <taxon>Bacillati</taxon>
        <taxon>Bacillota</taxon>
        <taxon>Bacilli</taxon>
        <taxon>Lactobacillales</taxon>
        <taxon>Lactobacillaceae</taxon>
        <taxon>Limosilactobacillus</taxon>
    </lineage>
</organism>
<dbReference type="Proteomes" id="UP000194286">
    <property type="component" value="Unassembled WGS sequence"/>
</dbReference>
<evidence type="ECO:0000256" key="4">
    <source>
        <dbReference type="ARBA" id="ARBA00022475"/>
    </source>
</evidence>
<evidence type="ECO:0000256" key="3">
    <source>
        <dbReference type="ARBA" id="ARBA00020739"/>
    </source>
</evidence>
<comment type="function">
    <text evidence="8">Required for CpsD phosphorylation. Involved in the regulation of capsular polysaccharide biosynthesis. May be part of a complex that directs the coordinated polymerization and export to the cell surface of the capsular polysaccharide.</text>
</comment>
<dbReference type="AlphaFoldDB" id="A0A1Y2UG48"/>
<keyword evidence="5" id="KW-0812">Transmembrane</keyword>
<dbReference type="PANTHER" id="PTHR32309">
    <property type="entry name" value="TYROSINE-PROTEIN KINASE"/>
    <property type="match status" value="1"/>
</dbReference>
<proteinExistence type="inferred from homology"/>
<keyword evidence="6" id="KW-1133">Transmembrane helix</keyword>
<sequence>MNKKDFSIKDISKIIWINICIILVATILFGLGGNLYAKHKQHTTYESVRNIMTTRSYDGAAANEELQADLSLGNTYAEIVESNDTAKAARKYLPKNLRKQYSSEQISSMINAEPIMQTTIVKVSAKANTAKDSAAIVNAVAKASANKIPQKVTSAGKISLFSKAVASEAKSNTSPSTKKLTLLGAAIGFLLGLVLSFSATTWVYLIKRK</sequence>
<dbReference type="GO" id="GO:0005886">
    <property type="term" value="C:plasma membrane"/>
    <property type="evidence" value="ECO:0007669"/>
    <property type="project" value="UniProtKB-SubCell"/>
</dbReference>
<dbReference type="RefSeq" id="WP_003674748.1">
    <property type="nucleotide sequence ID" value="NZ_CABFNG010000042.1"/>
</dbReference>
<dbReference type="PANTHER" id="PTHR32309:SF31">
    <property type="entry name" value="CAPSULAR EXOPOLYSACCHARIDE FAMILY"/>
    <property type="match status" value="1"/>
</dbReference>
<dbReference type="InterPro" id="IPR003856">
    <property type="entry name" value="LPS_length_determ_N"/>
</dbReference>
<name>A0A1Y2UG48_LIMRT</name>
<accession>A0A1Y2UG48</accession>
<gene>
    <name evidence="9" type="ORF">BHL82_09255</name>
</gene>
<keyword evidence="4" id="KW-1003">Cell membrane</keyword>
<protein>
    <recommendedName>
        <fullName evidence="3">Capsular polysaccharide biosynthesis protein CpsC</fullName>
    </recommendedName>
</protein>
<dbReference type="Pfam" id="PF02706">
    <property type="entry name" value="Wzz"/>
    <property type="match status" value="1"/>
</dbReference>
<evidence type="ECO:0000256" key="7">
    <source>
        <dbReference type="ARBA" id="ARBA00023136"/>
    </source>
</evidence>
<reference evidence="9 10" key="1">
    <citation type="submission" date="2016-09" db="EMBL/GenBank/DDBJ databases">
        <title>Lactobacillus reuteri KLR3005, genome sequencing and assembly.</title>
        <authorList>
            <person name="Lee J.-Y."/>
            <person name="Kim E.B."/>
            <person name="Choi Y.-J."/>
        </authorList>
    </citation>
    <scope>NUCLEOTIDE SEQUENCE [LARGE SCALE GENOMIC DNA]</scope>
    <source>
        <strain evidence="9 10">KLR3005</strain>
    </source>
</reference>
<evidence type="ECO:0000256" key="2">
    <source>
        <dbReference type="ARBA" id="ARBA00006683"/>
    </source>
</evidence>
<dbReference type="InterPro" id="IPR050445">
    <property type="entry name" value="Bact_polysacc_biosynth/exp"/>
</dbReference>
<dbReference type="EMBL" id="MIMU01000125">
    <property type="protein sequence ID" value="OTA82192.1"/>
    <property type="molecule type" value="Genomic_DNA"/>
</dbReference>
<evidence type="ECO:0000256" key="6">
    <source>
        <dbReference type="ARBA" id="ARBA00022989"/>
    </source>
</evidence>